<dbReference type="Pfam" id="PF02080">
    <property type="entry name" value="TrkA_C"/>
    <property type="match status" value="1"/>
</dbReference>
<evidence type="ECO:0000256" key="5">
    <source>
        <dbReference type="ARBA" id="ARBA00022538"/>
    </source>
</evidence>
<accession>A0A0N8KQT9</accession>
<dbReference type="GO" id="GO:0005886">
    <property type="term" value="C:plasma membrane"/>
    <property type="evidence" value="ECO:0007669"/>
    <property type="project" value="UniProtKB-SubCell"/>
</dbReference>
<sequence>MADLLTSLAVVTFIGILAHMLGKILKIPSIVFLLSAGVILGPEVTGIIEPESFGSGIELLVGLSVAIIVFDGGLDIDLRRLRKIQHSILNLITIGMLITAILSSLAAYFILNIPYNIALLLGALISATGPTVITPIIRQVQVNNKVASVLQAEAVLNDGISVILAALVFEWIVASLSGIKAVEFLLMRLSTGVLFGVLSGIIIILVLRNIPLLTDQLARLLTVSILLASFVSAENIGNQSGIMAMAVFGIFVGSSDIPHKETIKNFKEDISIIMLSVIFILLSALLDFDYIAAIGFEGFIFVGMLMLIIRPLAVFISTRTSDLRTGEKIFISAMGPRGVVPASMAVYFSFRLKDLGFVTESENLLGLMFITVITTVILTGISARFIAKRTGVVPMEILIVGGGGVGLALAERFMKRGENVVIIDNKEENCRRAISMGIKAVYGDAENIEILKKAGIKNSKYLVATTDQDNTNLLVCQIAKTKFGFTEDGLVARVSKPENLQAFRDLGIRSISPTIATAVMLDGMVGHPVLFGMCEVSDEGDIIEIRVSNKRVIGKAIKDIRLPEDSLIVMVRRGNRSLIAHPETGLLDGDYVTIIGKLGAVQEAANMIR</sequence>
<dbReference type="PATRIC" id="fig|1719120.3.peg.2587"/>
<dbReference type="GO" id="GO:0015079">
    <property type="term" value="F:potassium ion transmembrane transporter activity"/>
    <property type="evidence" value="ECO:0007669"/>
    <property type="project" value="InterPro"/>
</dbReference>
<feature type="transmembrane region" description="Helical" evidence="12">
    <location>
        <begin position="329"/>
        <end position="352"/>
    </location>
</feature>
<dbReference type="GO" id="GO:1902600">
    <property type="term" value="P:proton transmembrane transport"/>
    <property type="evidence" value="ECO:0007669"/>
    <property type="project" value="InterPro"/>
</dbReference>
<dbReference type="Gene3D" id="6.10.140.1330">
    <property type="match status" value="1"/>
</dbReference>
<dbReference type="SUPFAM" id="SSF51735">
    <property type="entry name" value="NAD(P)-binding Rossmann-fold domains"/>
    <property type="match status" value="1"/>
</dbReference>
<feature type="transmembrane region" description="Helical" evidence="12">
    <location>
        <begin position="270"/>
        <end position="292"/>
    </location>
</feature>
<feature type="transmembrane region" description="Helical" evidence="12">
    <location>
        <begin position="6"/>
        <end position="22"/>
    </location>
</feature>
<comment type="function">
    <text evidence="1">Part of a potassium transport system.</text>
</comment>
<evidence type="ECO:0000259" key="13">
    <source>
        <dbReference type="PROSITE" id="PS51201"/>
    </source>
</evidence>
<dbReference type="InterPro" id="IPR006036">
    <property type="entry name" value="K_uptake_TrkA"/>
</dbReference>
<feature type="transmembrane region" description="Helical" evidence="12">
    <location>
        <begin position="54"/>
        <end position="76"/>
    </location>
</feature>
<feature type="transmembrane region" description="Helical" evidence="12">
    <location>
        <begin position="159"/>
        <end position="179"/>
    </location>
</feature>
<feature type="transmembrane region" description="Helical" evidence="12">
    <location>
        <begin position="298"/>
        <end position="317"/>
    </location>
</feature>
<comment type="subcellular location">
    <subcellularLocation>
        <location evidence="2">Cell membrane</location>
        <topology evidence="2">Multi-pass membrane protein</topology>
    </subcellularLocation>
</comment>
<evidence type="ECO:0000256" key="6">
    <source>
        <dbReference type="ARBA" id="ARBA00022692"/>
    </source>
</evidence>
<feature type="transmembrane region" description="Helical" evidence="12">
    <location>
        <begin position="29"/>
        <end position="48"/>
    </location>
</feature>
<feature type="domain" description="RCK C-terminal" evidence="14">
    <location>
        <begin position="530"/>
        <end position="609"/>
    </location>
</feature>
<dbReference type="PROSITE" id="PS51202">
    <property type="entry name" value="RCK_C"/>
    <property type="match status" value="1"/>
</dbReference>
<keyword evidence="6 12" id="KW-0812">Transmembrane</keyword>
<reference evidence="15 16" key="1">
    <citation type="submission" date="2015-09" db="EMBL/GenBank/DDBJ databases">
        <title>A metagenomics-based metabolic model of nitrate-dependent anaerobic oxidation of methane by Methanoperedens-like archaea.</title>
        <authorList>
            <person name="Arshad A."/>
            <person name="Speth D.R."/>
            <person name="De Graaf R.M."/>
            <person name="Op Den Camp H.J."/>
            <person name="Jetten M.S."/>
            <person name="Welte C.U."/>
        </authorList>
    </citation>
    <scope>NUCLEOTIDE SEQUENCE [LARGE SCALE GENOMIC DNA]</scope>
</reference>
<organism evidence="15 16">
    <name type="scientific">Candidatus Methanoperedens nitratireducens</name>
    <dbReference type="NCBI Taxonomy" id="1392998"/>
    <lineage>
        <taxon>Archaea</taxon>
        <taxon>Methanobacteriati</taxon>
        <taxon>Methanobacteriota</taxon>
        <taxon>Stenosarchaea group</taxon>
        <taxon>Methanomicrobia</taxon>
        <taxon>Methanosarcinales</taxon>
        <taxon>ANME-2 cluster</taxon>
        <taxon>Candidatus Methanoperedentaceae</taxon>
        <taxon>Candidatus Methanoperedens</taxon>
    </lineage>
</organism>
<gene>
    <name evidence="15" type="ORF">MPEBLZ_02372</name>
</gene>
<dbReference type="InterPro" id="IPR006153">
    <property type="entry name" value="Cation/H_exchanger_TM"/>
</dbReference>
<evidence type="ECO:0000256" key="10">
    <source>
        <dbReference type="ARBA" id="ARBA00023065"/>
    </source>
</evidence>
<dbReference type="Pfam" id="PF02254">
    <property type="entry name" value="TrkA_N"/>
    <property type="match status" value="1"/>
</dbReference>
<evidence type="ECO:0000259" key="14">
    <source>
        <dbReference type="PROSITE" id="PS51202"/>
    </source>
</evidence>
<keyword evidence="8 12" id="KW-1133">Transmembrane helix</keyword>
<dbReference type="InterPro" id="IPR036291">
    <property type="entry name" value="NAD(P)-bd_dom_sf"/>
</dbReference>
<keyword evidence="7" id="KW-0630">Potassium</keyword>
<comment type="caution">
    <text evidence="15">The sequence shown here is derived from an EMBL/GenBank/DDBJ whole genome shotgun (WGS) entry which is preliminary data.</text>
</comment>
<dbReference type="PANTHER" id="PTHR32507">
    <property type="entry name" value="NA(+)/H(+) ANTIPORTER 1"/>
    <property type="match status" value="1"/>
</dbReference>
<dbReference type="GO" id="GO:0015297">
    <property type="term" value="F:antiporter activity"/>
    <property type="evidence" value="ECO:0007669"/>
    <property type="project" value="UniProtKB-KW"/>
</dbReference>
<dbReference type="Pfam" id="PF00999">
    <property type="entry name" value="Na_H_Exchanger"/>
    <property type="match status" value="1"/>
</dbReference>
<feature type="transmembrane region" description="Helical" evidence="12">
    <location>
        <begin position="364"/>
        <end position="387"/>
    </location>
</feature>
<dbReference type="InterPro" id="IPR006037">
    <property type="entry name" value="RCK_C"/>
</dbReference>
<dbReference type="PRINTS" id="PR00335">
    <property type="entry name" value="KUPTAKETRKA"/>
</dbReference>
<evidence type="ECO:0000256" key="2">
    <source>
        <dbReference type="ARBA" id="ARBA00004651"/>
    </source>
</evidence>
<evidence type="ECO:0000256" key="1">
    <source>
        <dbReference type="ARBA" id="ARBA00003660"/>
    </source>
</evidence>
<evidence type="ECO:0000256" key="11">
    <source>
        <dbReference type="ARBA" id="ARBA00023136"/>
    </source>
</evidence>
<evidence type="ECO:0000256" key="8">
    <source>
        <dbReference type="ARBA" id="ARBA00022989"/>
    </source>
</evidence>
<evidence type="ECO:0000313" key="16">
    <source>
        <dbReference type="Proteomes" id="UP000050360"/>
    </source>
</evidence>
<keyword evidence="10" id="KW-0406">Ion transport</keyword>
<name>A0A0N8KQT9_9EURY</name>
<dbReference type="Gene3D" id="3.30.70.1450">
    <property type="entry name" value="Regulator of K+ conductance, C-terminal domain"/>
    <property type="match status" value="1"/>
</dbReference>
<dbReference type="SUPFAM" id="SSF116726">
    <property type="entry name" value="TrkA C-terminal domain-like"/>
    <property type="match status" value="1"/>
</dbReference>
<evidence type="ECO:0000256" key="7">
    <source>
        <dbReference type="ARBA" id="ARBA00022958"/>
    </source>
</evidence>
<feature type="transmembrane region" description="Helical" evidence="12">
    <location>
        <begin position="117"/>
        <end position="138"/>
    </location>
</feature>
<dbReference type="Gene3D" id="3.40.50.720">
    <property type="entry name" value="NAD(P)-binding Rossmann-like Domain"/>
    <property type="match status" value="1"/>
</dbReference>
<dbReference type="PROSITE" id="PS51201">
    <property type="entry name" value="RCK_N"/>
    <property type="match status" value="1"/>
</dbReference>
<keyword evidence="5" id="KW-0633">Potassium transport</keyword>
<evidence type="ECO:0000313" key="15">
    <source>
        <dbReference type="EMBL" id="KPQ43066.1"/>
    </source>
</evidence>
<dbReference type="Proteomes" id="UP000050360">
    <property type="component" value="Unassembled WGS sequence"/>
</dbReference>
<keyword evidence="11 12" id="KW-0472">Membrane</keyword>
<dbReference type="InterPro" id="IPR036721">
    <property type="entry name" value="RCK_C_sf"/>
</dbReference>
<dbReference type="EMBL" id="LKCM01000182">
    <property type="protein sequence ID" value="KPQ43066.1"/>
    <property type="molecule type" value="Genomic_DNA"/>
</dbReference>
<evidence type="ECO:0000256" key="9">
    <source>
        <dbReference type="ARBA" id="ARBA00023027"/>
    </source>
</evidence>
<evidence type="ECO:0000256" key="12">
    <source>
        <dbReference type="SAM" id="Phobius"/>
    </source>
</evidence>
<dbReference type="InterPro" id="IPR003148">
    <property type="entry name" value="RCK_N"/>
</dbReference>
<proteinExistence type="predicted"/>
<evidence type="ECO:0000256" key="4">
    <source>
        <dbReference type="ARBA" id="ARBA00022449"/>
    </source>
</evidence>
<protein>
    <submittedName>
        <fullName evidence="15">Na(+)/H(+) antiporter</fullName>
    </submittedName>
</protein>
<feature type="transmembrane region" description="Helical" evidence="12">
    <location>
        <begin position="185"/>
        <end position="205"/>
    </location>
</feature>
<dbReference type="AlphaFoldDB" id="A0A0N8KQT9"/>
<keyword evidence="9" id="KW-0520">NAD</keyword>
<keyword evidence="4" id="KW-0050">Antiport</keyword>
<evidence type="ECO:0000256" key="3">
    <source>
        <dbReference type="ARBA" id="ARBA00022448"/>
    </source>
</evidence>
<feature type="domain" description="RCK N-terminal" evidence="13">
    <location>
        <begin position="394"/>
        <end position="513"/>
    </location>
</feature>
<keyword evidence="3" id="KW-0813">Transport</keyword>
<feature type="transmembrane region" description="Helical" evidence="12">
    <location>
        <begin position="88"/>
        <end position="111"/>
    </location>
</feature>
<dbReference type="PANTHER" id="PTHR32507:SF0">
    <property type="entry name" value="NA(+)_H(+) ANTIPORTER 2-RELATED"/>
    <property type="match status" value="1"/>
</dbReference>